<dbReference type="PROSITE" id="PS50937">
    <property type="entry name" value="HTH_MERR_2"/>
    <property type="match status" value="1"/>
</dbReference>
<dbReference type="CDD" id="cd04785">
    <property type="entry name" value="HTH_CadR-PbrR-like"/>
    <property type="match status" value="1"/>
</dbReference>
<organism evidence="5 6">
    <name type="scientific">Dankookia rubra</name>
    <dbReference type="NCBI Taxonomy" id="1442381"/>
    <lineage>
        <taxon>Bacteria</taxon>
        <taxon>Pseudomonadati</taxon>
        <taxon>Pseudomonadota</taxon>
        <taxon>Alphaproteobacteria</taxon>
        <taxon>Acetobacterales</taxon>
        <taxon>Roseomonadaceae</taxon>
        <taxon>Dankookia</taxon>
    </lineage>
</organism>
<dbReference type="PANTHER" id="PTHR30204">
    <property type="entry name" value="REDOX-CYCLING DRUG-SENSING TRANSCRIPTIONAL ACTIVATOR SOXR"/>
    <property type="match status" value="1"/>
</dbReference>
<gene>
    <name evidence="5" type="ORF">E2C06_11930</name>
</gene>
<keyword evidence="2" id="KW-0238">DNA-binding</keyword>
<dbReference type="GO" id="GO:0003700">
    <property type="term" value="F:DNA-binding transcription factor activity"/>
    <property type="evidence" value="ECO:0007669"/>
    <property type="project" value="InterPro"/>
</dbReference>
<accession>A0A4R5QGH5</accession>
<dbReference type="GO" id="GO:0003677">
    <property type="term" value="F:DNA binding"/>
    <property type="evidence" value="ECO:0007669"/>
    <property type="project" value="UniProtKB-KW"/>
</dbReference>
<dbReference type="InterPro" id="IPR015358">
    <property type="entry name" value="Tscrpt_reg_MerR_DNA-bd"/>
</dbReference>
<keyword evidence="3" id="KW-0804">Transcription</keyword>
<evidence type="ECO:0000259" key="4">
    <source>
        <dbReference type="PROSITE" id="PS50937"/>
    </source>
</evidence>
<dbReference type="SMART" id="SM00422">
    <property type="entry name" value="HTH_MERR"/>
    <property type="match status" value="1"/>
</dbReference>
<dbReference type="OrthoDB" id="9802944at2"/>
<dbReference type="InterPro" id="IPR009061">
    <property type="entry name" value="DNA-bd_dom_put_sf"/>
</dbReference>
<sequence>MIPIGQLAREAGCKVQTVRWYEEIGILPPPARTEGGHRLYGRAHRERLAFIRHAREFGFGLDAIRQLLDLAAHPERPCGDAHALAVAQLAEVEAKMRRLAVLRNELARLVETGCVEGLAAECRVLETLADHDHGHCLSHAHAAAEGAVTK</sequence>
<dbReference type="InterPro" id="IPR000551">
    <property type="entry name" value="MerR-type_HTH_dom"/>
</dbReference>
<dbReference type="EMBL" id="SMSJ01000012">
    <property type="protein sequence ID" value="TDH62404.1"/>
    <property type="molecule type" value="Genomic_DNA"/>
</dbReference>
<feature type="domain" description="HTH merR-type" evidence="4">
    <location>
        <begin position="1"/>
        <end position="70"/>
    </location>
</feature>
<dbReference type="Pfam" id="PF00376">
    <property type="entry name" value="MerR"/>
    <property type="match status" value="1"/>
</dbReference>
<dbReference type="Gene3D" id="1.10.1660.10">
    <property type="match status" value="1"/>
</dbReference>
<keyword evidence="1" id="KW-0805">Transcription regulation</keyword>
<dbReference type="PROSITE" id="PS00552">
    <property type="entry name" value="HTH_MERR_1"/>
    <property type="match status" value="1"/>
</dbReference>
<evidence type="ECO:0000256" key="2">
    <source>
        <dbReference type="ARBA" id="ARBA00023125"/>
    </source>
</evidence>
<dbReference type="RefSeq" id="WP_133288918.1">
    <property type="nucleotide sequence ID" value="NZ_SMSJ01000012.1"/>
</dbReference>
<dbReference type="Proteomes" id="UP000295096">
    <property type="component" value="Unassembled WGS sequence"/>
</dbReference>
<comment type="caution">
    <text evidence="5">The sequence shown here is derived from an EMBL/GenBank/DDBJ whole genome shotgun (WGS) entry which is preliminary data.</text>
</comment>
<dbReference type="AlphaFoldDB" id="A0A4R5QGH5"/>
<dbReference type="PANTHER" id="PTHR30204:SF92">
    <property type="entry name" value="HTH-TYPE TRANSCRIPTIONAL REGULATOR ZNTR"/>
    <property type="match status" value="1"/>
</dbReference>
<dbReference type="Pfam" id="PF09278">
    <property type="entry name" value="MerR-DNA-bind"/>
    <property type="match status" value="1"/>
</dbReference>
<dbReference type="PRINTS" id="PR00040">
    <property type="entry name" value="HTHMERR"/>
</dbReference>
<evidence type="ECO:0000256" key="3">
    <source>
        <dbReference type="ARBA" id="ARBA00023163"/>
    </source>
</evidence>
<name>A0A4R5QGH5_9PROT</name>
<evidence type="ECO:0000313" key="6">
    <source>
        <dbReference type="Proteomes" id="UP000295096"/>
    </source>
</evidence>
<protein>
    <submittedName>
        <fullName evidence="5">MerR family transcriptional regulator</fullName>
    </submittedName>
</protein>
<reference evidence="5 6" key="1">
    <citation type="journal article" date="2016" name="J. Microbiol.">
        <title>Dankookia rubra gen. nov., sp. nov., an alphaproteobacterium isolated from sediment of a shallow stream.</title>
        <authorList>
            <person name="Kim W.H."/>
            <person name="Kim D.H."/>
            <person name="Kang K."/>
            <person name="Ahn T.Y."/>
        </authorList>
    </citation>
    <scope>NUCLEOTIDE SEQUENCE [LARGE SCALE GENOMIC DNA]</scope>
    <source>
        <strain evidence="5 6">JCM30602</strain>
    </source>
</reference>
<dbReference type="InterPro" id="IPR047057">
    <property type="entry name" value="MerR_fam"/>
</dbReference>
<proteinExistence type="predicted"/>
<evidence type="ECO:0000313" key="5">
    <source>
        <dbReference type="EMBL" id="TDH62404.1"/>
    </source>
</evidence>
<keyword evidence="6" id="KW-1185">Reference proteome</keyword>
<dbReference type="SUPFAM" id="SSF46955">
    <property type="entry name" value="Putative DNA-binding domain"/>
    <property type="match status" value="1"/>
</dbReference>
<evidence type="ECO:0000256" key="1">
    <source>
        <dbReference type="ARBA" id="ARBA00023015"/>
    </source>
</evidence>